<feature type="compositionally biased region" description="Basic and acidic residues" evidence="1">
    <location>
        <begin position="51"/>
        <end position="61"/>
    </location>
</feature>
<feature type="compositionally biased region" description="Basic residues" evidence="1">
    <location>
        <begin position="1"/>
        <end position="12"/>
    </location>
</feature>
<name>A0A061QMN6_9CHLO</name>
<feature type="compositionally biased region" description="Acidic residues" evidence="1">
    <location>
        <begin position="82"/>
        <end position="93"/>
    </location>
</feature>
<sequence>MARGKGKGRRSGPRVCEEEEEYQRQLAGEDPRAQRRLDTDSDESEEEDDGEKFGQVDHDPVINRQRVRRGQNANVGLLPPSDSEDSGSEEEEILPYGVSNEPPKRSKADQDEPDPEQVHKDMERLRLIKEKREKDRLERIAKEGWDRFAPISETNKPPGGGARPEE</sequence>
<feature type="compositionally biased region" description="Basic and acidic residues" evidence="1">
    <location>
        <begin position="102"/>
        <end position="121"/>
    </location>
</feature>
<feature type="compositionally biased region" description="Acidic residues" evidence="1">
    <location>
        <begin position="40"/>
        <end position="50"/>
    </location>
</feature>
<evidence type="ECO:0000256" key="1">
    <source>
        <dbReference type="SAM" id="MobiDB-lite"/>
    </source>
</evidence>
<organism evidence="2">
    <name type="scientific">Tetraselmis sp. GSL018</name>
    <dbReference type="NCBI Taxonomy" id="582737"/>
    <lineage>
        <taxon>Eukaryota</taxon>
        <taxon>Viridiplantae</taxon>
        <taxon>Chlorophyta</taxon>
        <taxon>core chlorophytes</taxon>
        <taxon>Chlorodendrophyceae</taxon>
        <taxon>Chlorodendrales</taxon>
        <taxon>Chlorodendraceae</taxon>
        <taxon>Tetraselmis</taxon>
    </lineage>
</organism>
<evidence type="ECO:0000313" key="2">
    <source>
        <dbReference type="EMBL" id="JAC59669.1"/>
    </source>
</evidence>
<protein>
    <submittedName>
        <fullName evidence="2">Uncharacterized protein</fullName>
    </submittedName>
</protein>
<accession>A0A061QMN6</accession>
<proteinExistence type="predicted"/>
<dbReference type="EMBL" id="GBEZ01027669">
    <property type="protein sequence ID" value="JAC59669.1"/>
    <property type="molecule type" value="Transcribed_RNA"/>
</dbReference>
<gene>
    <name evidence="2" type="ORF">TSPGSL018_30871</name>
</gene>
<reference evidence="2" key="1">
    <citation type="submission" date="2014-05" db="EMBL/GenBank/DDBJ databases">
        <title>The transcriptome of the halophilic microalga Tetraselmis sp. GSL018 isolated from the Great Salt Lake, Utah.</title>
        <authorList>
            <person name="Jinkerson R.E."/>
            <person name="D'Adamo S."/>
            <person name="Posewitz M.C."/>
        </authorList>
    </citation>
    <scope>NUCLEOTIDE SEQUENCE</scope>
    <source>
        <strain evidence="2">GSL018</strain>
    </source>
</reference>
<feature type="region of interest" description="Disordered" evidence="1">
    <location>
        <begin position="1"/>
        <end position="121"/>
    </location>
</feature>
<dbReference type="AlphaFoldDB" id="A0A061QMN6"/>
<feature type="compositionally biased region" description="Basic and acidic residues" evidence="1">
    <location>
        <begin position="27"/>
        <end position="39"/>
    </location>
</feature>